<keyword evidence="6" id="KW-1185">Reference proteome</keyword>
<dbReference type="OrthoDB" id="142218at2"/>
<dbReference type="InterPro" id="IPR051448">
    <property type="entry name" value="CdaR-like_regulators"/>
</dbReference>
<evidence type="ECO:0000313" key="5">
    <source>
        <dbReference type="EMBL" id="OTN75660.1"/>
    </source>
</evidence>
<sequence length="544" mass="62264">MKTLTDVLAVPRFSDLTLLTPANTAQRVVDSIEITETPDIAHYIPEDTFILTTAMVYQHKQQDLCGLIDTLIAKNAAGLGIKIGRFLNDIDPEVIAYAAARKFPLIEVPATMPLGRLMHQLLNLIWHTKTEQLSYALDIQKRFSASLMKDVSIARFIADFGQMVNTPIILLNPFKKVIAHSKHFTRMSKPAEYYVHQLTQTKGVFSGEKSGVIPITDLQEKTSQISYYAIETSTYFPYYLVILNPEAIPYPVSEFALEQAALVLSFMLYKNQKIQESLEDIKSDFWTRMIEYQQSTKQQPKEWLELGKGHGLVKARHYRVIYGVCQPRRHTQEKLKYQQEESALAYTWFSAQLPHRIKDVCLFHIKDTNHFAILTQHKCDGLADYLIETANALAECLPFDMTFGVGSVYESIDDIASSFIEAKSAYEERKGQLHTSPVSFYHQKGMRSLFEKMSPEDIHYFCRTILNELAFPTEDNLIELRKTLACYLDFQCEITRTAKALFVHRNTIKYRIEQCQKLLGKNVHDPAVSLDLRLALTLSEEGYA</sequence>
<dbReference type="Pfam" id="PF13556">
    <property type="entry name" value="HTH_30"/>
    <property type="match status" value="1"/>
</dbReference>
<dbReference type="STRING" id="1834191.A5886_000735"/>
<organism evidence="5 6">
    <name type="scientific">Candidatus Enterococcus testudinis</name>
    <dbReference type="NCBI Taxonomy" id="1834191"/>
    <lineage>
        <taxon>Bacteria</taxon>
        <taxon>Bacillati</taxon>
        <taxon>Bacillota</taxon>
        <taxon>Bacilli</taxon>
        <taxon>Lactobacillales</taxon>
        <taxon>Enterococcaceae</taxon>
        <taxon>Enterococcus</taxon>
    </lineage>
</organism>
<evidence type="ECO:0008006" key="7">
    <source>
        <dbReference type="Google" id="ProtNLM"/>
    </source>
</evidence>
<dbReference type="Gene3D" id="1.10.10.2840">
    <property type="entry name" value="PucR C-terminal helix-turn-helix domain"/>
    <property type="match status" value="1"/>
</dbReference>
<protein>
    <recommendedName>
        <fullName evidence="7">Purine catabolism regulatory protein</fullName>
    </recommendedName>
</protein>
<feature type="domain" description="PucR C-terminal helix-turn-helix" evidence="3">
    <location>
        <begin position="480"/>
        <end position="537"/>
    </location>
</feature>
<evidence type="ECO:0000313" key="6">
    <source>
        <dbReference type="Proteomes" id="UP000195043"/>
    </source>
</evidence>
<accession>A0A242A439</accession>
<evidence type="ECO:0000259" key="4">
    <source>
        <dbReference type="Pfam" id="PF17853"/>
    </source>
</evidence>
<gene>
    <name evidence="5" type="ORF">A5886_000735</name>
</gene>
<dbReference type="Pfam" id="PF07905">
    <property type="entry name" value="PucR"/>
    <property type="match status" value="1"/>
</dbReference>
<dbReference type="RefSeq" id="WP_086273693.1">
    <property type="nucleotide sequence ID" value="NZ_NGKU01000001.1"/>
</dbReference>
<dbReference type="InterPro" id="IPR041522">
    <property type="entry name" value="CdaR_GGDEF"/>
</dbReference>
<dbReference type="InterPro" id="IPR012914">
    <property type="entry name" value="PucR_dom"/>
</dbReference>
<dbReference type="Proteomes" id="UP000195043">
    <property type="component" value="Unassembled WGS sequence"/>
</dbReference>
<dbReference type="EMBL" id="NGKU01000001">
    <property type="protein sequence ID" value="OTN75660.1"/>
    <property type="molecule type" value="Genomic_DNA"/>
</dbReference>
<dbReference type="PANTHER" id="PTHR33744">
    <property type="entry name" value="CARBOHYDRATE DIACID REGULATOR"/>
    <property type="match status" value="1"/>
</dbReference>
<reference evidence="5 6" key="1">
    <citation type="submission" date="2017-05" db="EMBL/GenBank/DDBJ databases">
        <title>The Genome Sequence of Enterococcus sp. 8G7_MSG3316.</title>
        <authorList>
            <consortium name="The Broad Institute Genomics Platform"/>
            <consortium name="The Broad Institute Genomic Center for Infectious Diseases"/>
            <person name="Earl A."/>
            <person name="Manson A."/>
            <person name="Schwartman J."/>
            <person name="Gilmore M."/>
            <person name="Abouelleil A."/>
            <person name="Cao P."/>
            <person name="Chapman S."/>
            <person name="Cusick C."/>
            <person name="Shea T."/>
            <person name="Young S."/>
            <person name="Neafsey D."/>
            <person name="Nusbaum C."/>
            <person name="Birren B."/>
        </authorList>
    </citation>
    <scope>NUCLEOTIDE SEQUENCE [LARGE SCALE GENOMIC DNA]</scope>
    <source>
        <strain evidence="5 6">8G7_MSG3316</strain>
    </source>
</reference>
<comment type="caution">
    <text evidence="5">The sequence shown here is derived from an EMBL/GenBank/DDBJ whole genome shotgun (WGS) entry which is preliminary data.</text>
</comment>
<dbReference type="AlphaFoldDB" id="A0A242A439"/>
<dbReference type="Pfam" id="PF17853">
    <property type="entry name" value="GGDEF_2"/>
    <property type="match status" value="1"/>
</dbReference>
<dbReference type="PANTHER" id="PTHR33744:SF1">
    <property type="entry name" value="DNA-BINDING TRANSCRIPTIONAL ACTIVATOR ADER"/>
    <property type="match status" value="1"/>
</dbReference>
<name>A0A242A439_9ENTE</name>
<dbReference type="InterPro" id="IPR042070">
    <property type="entry name" value="PucR_C-HTH_sf"/>
</dbReference>
<evidence type="ECO:0000259" key="2">
    <source>
        <dbReference type="Pfam" id="PF07905"/>
    </source>
</evidence>
<comment type="similarity">
    <text evidence="1">Belongs to the CdaR family.</text>
</comment>
<evidence type="ECO:0000259" key="3">
    <source>
        <dbReference type="Pfam" id="PF13556"/>
    </source>
</evidence>
<proteinExistence type="inferred from homology"/>
<feature type="domain" description="Purine catabolism PurC-like" evidence="2">
    <location>
        <begin position="6"/>
        <end position="125"/>
    </location>
</feature>
<evidence type="ECO:0000256" key="1">
    <source>
        <dbReference type="ARBA" id="ARBA00006754"/>
    </source>
</evidence>
<feature type="domain" description="CdaR GGDEF-like" evidence="4">
    <location>
        <begin position="301"/>
        <end position="426"/>
    </location>
</feature>
<dbReference type="InterPro" id="IPR025736">
    <property type="entry name" value="PucR_C-HTH_dom"/>
</dbReference>